<feature type="region of interest" description="Disordered" evidence="1">
    <location>
        <begin position="305"/>
        <end position="347"/>
    </location>
</feature>
<sequence length="347" mass="34969">MSDLAQRVGVFVGVFVGVLVLAIVVGSVAMGAGGGGSAPAVTDANASAFNTDDAVAEVPEESGEISMSADAEGQVVVIDTTYSSGVTPETVTPMANALTESGATVRYSSGGSGYGAGLNSTLSEADAYVLVGASQPLSDADVNGLQAFTDAGGRVVLLNEPQGGTAALGGLLGSTSGFGSPNPLLPLTNEYGFSYDNGYLYNMGDNANNYRNVYATPDGDSTLTEGVDRVVLHESVGVNGGQSVLSATEGTTQSTTRRSDTYTVLTRSGNLVAVGDSSILDQEYVYQADNEVLVGNLLDFLVSGEKSPEDAPQDGAFGGGFDDGGGYDGGYGGSDGGEEPRPTPTIP</sequence>
<feature type="compositionally biased region" description="Gly residues" evidence="1">
    <location>
        <begin position="316"/>
        <end position="335"/>
    </location>
</feature>
<evidence type="ECO:0000313" key="3">
    <source>
        <dbReference type="Proteomes" id="UP001268864"/>
    </source>
</evidence>
<proteinExistence type="predicted"/>
<dbReference type="RefSeq" id="WP_310899970.1">
    <property type="nucleotide sequence ID" value="NZ_JAMQOS010000002.1"/>
</dbReference>
<keyword evidence="3" id="KW-1185">Reference proteome</keyword>
<evidence type="ECO:0000313" key="2">
    <source>
        <dbReference type="EMBL" id="MDS0282137.1"/>
    </source>
</evidence>
<evidence type="ECO:0008006" key="4">
    <source>
        <dbReference type="Google" id="ProtNLM"/>
    </source>
</evidence>
<accession>A0ABU2FPB5</accession>
<reference evidence="2 3" key="1">
    <citation type="submission" date="2022-06" db="EMBL/GenBank/DDBJ databases">
        <title>Halomicroarcula sp. a new haloarchaeum isolate from saline soil.</title>
        <authorList>
            <person name="Strakova D."/>
            <person name="Galisteo C."/>
            <person name="Sanchez-Porro C."/>
            <person name="Ventosa A."/>
        </authorList>
    </citation>
    <scope>NUCLEOTIDE SEQUENCE [LARGE SCALE GENOMIC DNA]</scope>
    <source>
        <strain evidence="2 3">S3CR25-11</strain>
    </source>
</reference>
<protein>
    <recommendedName>
        <fullName evidence="4">DUF4350 domain-containing protein</fullName>
    </recommendedName>
</protein>
<organism evidence="2 3">
    <name type="scientific">Haloarcula onubensis</name>
    <dbReference type="NCBI Taxonomy" id="2950539"/>
    <lineage>
        <taxon>Archaea</taxon>
        <taxon>Methanobacteriati</taxon>
        <taxon>Methanobacteriota</taxon>
        <taxon>Stenosarchaea group</taxon>
        <taxon>Halobacteria</taxon>
        <taxon>Halobacteriales</taxon>
        <taxon>Haloarculaceae</taxon>
        <taxon>Haloarcula</taxon>
    </lineage>
</organism>
<dbReference type="Proteomes" id="UP001268864">
    <property type="component" value="Unassembled WGS sequence"/>
</dbReference>
<name>A0ABU2FPB5_9EURY</name>
<dbReference type="EMBL" id="JAMQOS010000002">
    <property type="protein sequence ID" value="MDS0282137.1"/>
    <property type="molecule type" value="Genomic_DNA"/>
</dbReference>
<gene>
    <name evidence="2" type="ORF">NDI86_08375</name>
</gene>
<evidence type="ECO:0000256" key="1">
    <source>
        <dbReference type="SAM" id="MobiDB-lite"/>
    </source>
</evidence>
<comment type="caution">
    <text evidence="2">The sequence shown here is derived from an EMBL/GenBank/DDBJ whole genome shotgun (WGS) entry which is preliminary data.</text>
</comment>